<dbReference type="InterPro" id="IPR044922">
    <property type="entry name" value="DUF2063_N_sf"/>
</dbReference>
<dbReference type="STRING" id="437022.CC99x_00269"/>
<evidence type="ECO:0000313" key="2">
    <source>
        <dbReference type="EMBL" id="KRG20048.1"/>
    </source>
</evidence>
<comment type="caution">
    <text evidence="2">The sequence shown here is derived from an EMBL/GenBank/DDBJ whole genome shotgun (WGS) entry which is preliminary data.</text>
</comment>
<reference evidence="2" key="1">
    <citation type="submission" date="2015-09" db="EMBL/GenBank/DDBJ databases">
        <title>Draft Genome Sequences of Two Novel Amoeba-resistant Intranuclear Bacteria, Candidatus Berkiella cookevillensis and Candidatus Berkiella aquae.</title>
        <authorList>
            <person name="Mehari Y.T."/>
            <person name="Arivett B.A."/>
            <person name="Farone A.L."/>
            <person name="Gunderson J.H."/>
            <person name="Farone M.B."/>
        </authorList>
    </citation>
    <scope>NUCLEOTIDE SEQUENCE [LARGE SCALE GENOMIC DNA]</scope>
    <source>
        <strain evidence="2">CC99</strain>
    </source>
</reference>
<accession>A0A0Q9YHK4</accession>
<sequence length="260" mass="30404">MSKLIDIQNGFQGYLLTGEIADILPAIVEDDLPKEKRLNIYFDAYRLRLLDITQQDYSKTLILLGEEQFEHAFLSYLKAYPSTHFSARYFGQYFSQFLKDCAPYSEYPIFSEMADFEWALMSTLDAADAPLITQAELNNLPEEAWSTLKLSFHPSVILKHYQWDTPFLWKSIENNEAQRNPNLLEEAQHWFIWRKGLRSLYHSITPAQALLFNSMHQGLCFHECLEKLNDIMEETEIPAFAISNLQFWIHSEMVSEVIVQ</sequence>
<organism evidence="2">
    <name type="scientific">Candidatus Berkiella cookevillensis</name>
    <dbReference type="NCBI Taxonomy" id="437022"/>
    <lineage>
        <taxon>Bacteria</taxon>
        <taxon>Pseudomonadati</taxon>
        <taxon>Pseudomonadota</taxon>
        <taxon>Gammaproteobacteria</taxon>
        <taxon>Candidatus Berkiellales</taxon>
        <taxon>Candidatus Berkiellaceae</taxon>
        <taxon>Candidatus Berkiella</taxon>
    </lineage>
</organism>
<dbReference type="GO" id="GO:0003677">
    <property type="term" value="F:DNA binding"/>
    <property type="evidence" value="ECO:0007669"/>
    <property type="project" value="UniProtKB-KW"/>
</dbReference>
<reference evidence="3" key="3">
    <citation type="submission" date="2021-06" db="EMBL/GenBank/DDBJ databases">
        <title>Genomic Description and Analysis of Intracellular Bacteria, Candidatus Berkiella cookevillensis and Candidatus Berkiella aquae.</title>
        <authorList>
            <person name="Kidane D.T."/>
            <person name="Mehari Y.T."/>
            <person name="Rice F.C."/>
            <person name="Arivett B.A."/>
            <person name="Farone A.L."/>
            <person name="Berk S.G."/>
            <person name="Farone M.B."/>
        </authorList>
    </citation>
    <scope>NUCLEOTIDE SEQUENCE</scope>
    <source>
        <strain evidence="3">CC99</strain>
    </source>
</reference>
<dbReference type="EMBL" id="LKHV02000001">
    <property type="protein sequence ID" value="MCS5708375.1"/>
    <property type="molecule type" value="Genomic_DNA"/>
</dbReference>
<feature type="domain" description="Putative DNA-binding" evidence="1">
    <location>
        <begin position="7"/>
        <end position="98"/>
    </location>
</feature>
<dbReference type="Pfam" id="PF09836">
    <property type="entry name" value="DUF2063"/>
    <property type="match status" value="1"/>
</dbReference>
<reference evidence="3" key="2">
    <citation type="journal article" date="2016" name="Genome Announc.">
        <title>Draft Genome Sequences of Two Novel Amoeba-Resistant Intranuclear Bacteria, 'Candidatus Berkiella cookevillensis' and 'Candidatus Berkiella aquae'.</title>
        <authorList>
            <person name="Mehari Y.T."/>
            <person name="Arivett B.A."/>
            <person name="Farone A.L."/>
            <person name="Gunderson J.H."/>
            <person name="Farone M.B."/>
        </authorList>
    </citation>
    <scope>NUCLEOTIDE SEQUENCE</scope>
    <source>
        <strain evidence="3">CC99</strain>
    </source>
</reference>
<dbReference type="RefSeq" id="WP_057622851.1">
    <property type="nucleotide sequence ID" value="NZ_LKHV02000001.1"/>
</dbReference>
<dbReference type="EMBL" id="LKHV01000001">
    <property type="protein sequence ID" value="KRG20048.1"/>
    <property type="molecule type" value="Genomic_DNA"/>
</dbReference>
<dbReference type="Gene3D" id="1.10.150.690">
    <property type="entry name" value="DUF2063"/>
    <property type="match status" value="1"/>
</dbReference>
<protein>
    <submittedName>
        <fullName evidence="3">DNA-binding domain-containing protein</fullName>
    </submittedName>
</protein>
<proteinExistence type="predicted"/>
<evidence type="ECO:0000313" key="3">
    <source>
        <dbReference type="EMBL" id="MCS5708375.1"/>
    </source>
</evidence>
<keyword evidence="3" id="KW-0238">DNA-binding</keyword>
<dbReference type="OrthoDB" id="343356at2"/>
<dbReference type="InterPro" id="IPR018640">
    <property type="entry name" value="DUF2063"/>
</dbReference>
<name>A0A0Q9YHK4_9GAMM</name>
<dbReference type="Proteomes" id="UP000051494">
    <property type="component" value="Unassembled WGS sequence"/>
</dbReference>
<keyword evidence="4" id="KW-1185">Reference proteome</keyword>
<dbReference type="AlphaFoldDB" id="A0A0Q9YHK4"/>
<gene>
    <name evidence="2" type="ORF">CC99x_00269</name>
    <name evidence="3" type="ORF">CC99x_005590</name>
</gene>
<evidence type="ECO:0000313" key="4">
    <source>
        <dbReference type="Proteomes" id="UP000051494"/>
    </source>
</evidence>
<evidence type="ECO:0000259" key="1">
    <source>
        <dbReference type="Pfam" id="PF09836"/>
    </source>
</evidence>